<dbReference type="CDD" id="cd00483">
    <property type="entry name" value="HPPK"/>
    <property type="match status" value="1"/>
</dbReference>
<dbReference type="InterPro" id="IPR000550">
    <property type="entry name" value="Hppk"/>
</dbReference>
<keyword evidence="5" id="KW-0808">Transferase</keyword>
<dbReference type="GO" id="GO:0046654">
    <property type="term" value="P:tetrahydrofolate biosynthetic process"/>
    <property type="evidence" value="ECO:0007669"/>
    <property type="project" value="UniProtKB-UniPathway"/>
</dbReference>
<evidence type="ECO:0000256" key="10">
    <source>
        <dbReference type="ARBA" id="ARBA00029409"/>
    </source>
</evidence>
<evidence type="ECO:0000259" key="13">
    <source>
        <dbReference type="Pfam" id="PF01288"/>
    </source>
</evidence>
<keyword evidence="7 14" id="KW-0418">Kinase</keyword>
<evidence type="ECO:0000313" key="15">
    <source>
        <dbReference type="Proteomes" id="UP000242869"/>
    </source>
</evidence>
<proteinExistence type="inferred from homology"/>
<dbReference type="NCBIfam" id="TIGR01498">
    <property type="entry name" value="folK"/>
    <property type="match status" value="1"/>
</dbReference>
<keyword evidence="9" id="KW-0289">Folate biosynthesis</keyword>
<evidence type="ECO:0000313" key="14">
    <source>
        <dbReference type="EMBL" id="SFN60080.1"/>
    </source>
</evidence>
<dbReference type="UniPathway" id="UPA00077">
    <property type="reaction ID" value="UER00155"/>
</dbReference>
<organism evidence="14 15">
    <name type="scientific">Formivibrio citricus</name>
    <dbReference type="NCBI Taxonomy" id="83765"/>
    <lineage>
        <taxon>Bacteria</taxon>
        <taxon>Pseudomonadati</taxon>
        <taxon>Pseudomonadota</taxon>
        <taxon>Betaproteobacteria</taxon>
        <taxon>Neisseriales</taxon>
        <taxon>Chitinibacteraceae</taxon>
        <taxon>Formivibrio</taxon>
    </lineage>
</organism>
<dbReference type="SUPFAM" id="SSF55083">
    <property type="entry name" value="6-hydroxymethyl-7,8-dihydropterin pyrophosphokinase, HPPK"/>
    <property type="match status" value="1"/>
</dbReference>
<dbReference type="GO" id="GO:0016301">
    <property type="term" value="F:kinase activity"/>
    <property type="evidence" value="ECO:0007669"/>
    <property type="project" value="UniProtKB-KW"/>
</dbReference>
<keyword evidence="8" id="KW-0067">ATP-binding</keyword>
<protein>
    <recommendedName>
        <fullName evidence="4">2-amino-4-hydroxy-6-hydroxymethyldihydropteridine pyrophosphokinase</fullName>
        <ecNumber evidence="3">2.7.6.3</ecNumber>
    </recommendedName>
    <alternativeName>
        <fullName evidence="11">6-hydroxymethyl-7,8-dihydropterin pyrophosphokinase</fullName>
    </alternativeName>
    <alternativeName>
        <fullName evidence="12">7,8-dihydro-6-hydroxymethylpterin-pyrophosphokinase</fullName>
    </alternativeName>
</protein>
<keyword evidence="15" id="KW-1185">Reference proteome</keyword>
<dbReference type="EC" id="2.7.6.3" evidence="3"/>
<dbReference type="STRING" id="83765.SAMN05660284_01850"/>
<dbReference type="GO" id="GO:0046656">
    <property type="term" value="P:folic acid biosynthetic process"/>
    <property type="evidence" value="ECO:0007669"/>
    <property type="project" value="UniProtKB-KW"/>
</dbReference>
<dbReference type="Pfam" id="PF01288">
    <property type="entry name" value="HPPK"/>
    <property type="match status" value="1"/>
</dbReference>
<evidence type="ECO:0000256" key="3">
    <source>
        <dbReference type="ARBA" id="ARBA00013253"/>
    </source>
</evidence>
<name>A0A1I5ACJ9_9NEIS</name>
<gene>
    <name evidence="14" type="ORF">SAMN05660284_01850</name>
</gene>
<evidence type="ECO:0000256" key="11">
    <source>
        <dbReference type="ARBA" id="ARBA00029766"/>
    </source>
</evidence>
<dbReference type="Proteomes" id="UP000242869">
    <property type="component" value="Unassembled WGS sequence"/>
</dbReference>
<reference evidence="15" key="1">
    <citation type="submission" date="2016-10" db="EMBL/GenBank/DDBJ databases">
        <authorList>
            <person name="Varghese N."/>
            <person name="Submissions S."/>
        </authorList>
    </citation>
    <scope>NUCLEOTIDE SEQUENCE [LARGE SCALE GENOMIC DNA]</scope>
    <source>
        <strain evidence="15">DSM 6150</strain>
    </source>
</reference>
<dbReference type="PANTHER" id="PTHR43071:SF1">
    <property type="entry name" value="2-AMINO-4-HYDROXY-6-HYDROXYMETHYLDIHYDROPTERIDINE PYROPHOSPHOKINASE"/>
    <property type="match status" value="1"/>
</dbReference>
<comment type="similarity">
    <text evidence="2">Belongs to the HPPK family.</text>
</comment>
<evidence type="ECO:0000256" key="8">
    <source>
        <dbReference type="ARBA" id="ARBA00022840"/>
    </source>
</evidence>
<evidence type="ECO:0000256" key="2">
    <source>
        <dbReference type="ARBA" id="ARBA00005810"/>
    </source>
</evidence>
<evidence type="ECO:0000256" key="5">
    <source>
        <dbReference type="ARBA" id="ARBA00022679"/>
    </source>
</evidence>
<evidence type="ECO:0000256" key="6">
    <source>
        <dbReference type="ARBA" id="ARBA00022741"/>
    </source>
</evidence>
<dbReference type="EMBL" id="FOVE01000013">
    <property type="protein sequence ID" value="SFN60080.1"/>
    <property type="molecule type" value="Genomic_DNA"/>
</dbReference>
<evidence type="ECO:0000256" key="7">
    <source>
        <dbReference type="ARBA" id="ARBA00022777"/>
    </source>
</evidence>
<keyword evidence="6" id="KW-0547">Nucleotide-binding</keyword>
<evidence type="ECO:0000256" key="12">
    <source>
        <dbReference type="ARBA" id="ARBA00033413"/>
    </source>
</evidence>
<sequence length="160" mass="17470">MSVQAFIALGANLGQPAKQLRRAIALICLLPNTRLVSCSSFYSSAPVGYTDQPDFINAVVEITTKLSPHGLLEALLAIESALGRERHFSNGPRTIDLDLILYSNLAINNEALTVPHPRMSERAFVLVPLLEIAPNIIIPGQGRAEELLPRVTDQQLHRIA</sequence>
<dbReference type="PANTHER" id="PTHR43071">
    <property type="entry name" value="2-AMINO-4-HYDROXY-6-HYDROXYMETHYLDIHYDROPTERIDINE PYROPHOSPHOKINASE"/>
    <property type="match status" value="1"/>
</dbReference>
<dbReference type="AlphaFoldDB" id="A0A1I5ACJ9"/>
<dbReference type="RefSeq" id="WP_091194981.1">
    <property type="nucleotide sequence ID" value="NZ_FOVE01000013.1"/>
</dbReference>
<comment type="function">
    <text evidence="10">Catalyzes the transfer of pyrophosphate from adenosine triphosphate (ATP) to 6-hydroxymethyl-7,8-dihydropterin, an enzymatic step in folate biosynthesis pathway.</text>
</comment>
<evidence type="ECO:0000256" key="9">
    <source>
        <dbReference type="ARBA" id="ARBA00022909"/>
    </source>
</evidence>
<comment type="pathway">
    <text evidence="1">Cofactor biosynthesis; tetrahydrofolate biosynthesis; 2-amino-4-hydroxy-6-hydroxymethyl-7,8-dihydropteridine diphosphate from 7,8-dihydroneopterin triphosphate: step 4/4.</text>
</comment>
<evidence type="ECO:0000256" key="4">
    <source>
        <dbReference type="ARBA" id="ARBA00016218"/>
    </source>
</evidence>
<accession>A0A1I5ACJ9</accession>
<dbReference type="InterPro" id="IPR035907">
    <property type="entry name" value="Hppk_sf"/>
</dbReference>
<evidence type="ECO:0000256" key="1">
    <source>
        <dbReference type="ARBA" id="ARBA00005051"/>
    </source>
</evidence>
<dbReference type="Gene3D" id="3.30.70.560">
    <property type="entry name" value="7,8-Dihydro-6-hydroxymethylpterin-pyrophosphokinase HPPK"/>
    <property type="match status" value="1"/>
</dbReference>
<dbReference type="GO" id="GO:0003848">
    <property type="term" value="F:2-amino-4-hydroxy-6-hydroxymethyldihydropteridine diphosphokinase activity"/>
    <property type="evidence" value="ECO:0007669"/>
    <property type="project" value="UniProtKB-EC"/>
</dbReference>
<dbReference type="GO" id="GO:0005524">
    <property type="term" value="F:ATP binding"/>
    <property type="evidence" value="ECO:0007669"/>
    <property type="project" value="UniProtKB-KW"/>
</dbReference>
<feature type="domain" description="7,8-dihydro-6-hydroxymethylpterin-pyrophosphokinase" evidence="13">
    <location>
        <begin position="6"/>
        <end position="134"/>
    </location>
</feature>
<dbReference type="OrthoDB" id="9808041at2"/>